<dbReference type="SUPFAM" id="SSF57903">
    <property type="entry name" value="FYVE/PHD zinc finger"/>
    <property type="match status" value="1"/>
</dbReference>
<dbReference type="InterPro" id="IPR029321">
    <property type="entry name" value="INTS2"/>
</dbReference>
<evidence type="ECO:0000256" key="1">
    <source>
        <dbReference type="SAM" id="MobiDB-lite"/>
    </source>
</evidence>
<keyword evidence="3" id="KW-1185">Reference proteome</keyword>
<dbReference type="EMBL" id="CP092624">
    <property type="protein sequence ID" value="UMM37240.1"/>
    <property type="molecule type" value="Genomic_DNA"/>
</dbReference>
<dbReference type="InterPro" id="IPR009689">
    <property type="entry name" value="DUF1280"/>
</dbReference>
<proteinExistence type="predicted"/>
<evidence type="ECO:0008006" key="4">
    <source>
        <dbReference type="Google" id="ProtNLM"/>
    </source>
</evidence>
<dbReference type="InterPro" id="IPR013083">
    <property type="entry name" value="Znf_RING/FYVE/PHD"/>
</dbReference>
<organism evidence="2 3">
    <name type="scientific">Caenorhabditis briggsae</name>
    <dbReference type="NCBI Taxonomy" id="6238"/>
    <lineage>
        <taxon>Eukaryota</taxon>
        <taxon>Metazoa</taxon>
        <taxon>Ecdysozoa</taxon>
        <taxon>Nematoda</taxon>
        <taxon>Chromadorea</taxon>
        <taxon>Rhabditida</taxon>
        <taxon>Rhabditina</taxon>
        <taxon>Rhabditomorpha</taxon>
        <taxon>Rhabditoidea</taxon>
        <taxon>Rhabditidae</taxon>
        <taxon>Peloderinae</taxon>
        <taxon>Caenorhabditis</taxon>
    </lineage>
</organism>
<sequence length="1678" mass="190246">MDEKSSGKCLEPRLENCWERKRTFFEVAAAQSSLKSVNPNLPDSLVSPLVTVLDPCTLHAAIHTKVDWSLVRSRLVRGHILARKPVRPPVREPSSHPEAPDADGSSDGGGGTSSQCSSPAYPGKNGENRGSSPMETCGANLELSEEAALKRDKDVFIDEIVDLVRNVKKHNDPSLSSSPTWIDRLQVEKVSKQLIMLQNYQPGLLSIDEIVHGLLFEHGPAVMEDILIEMPEHIVVIVNSLIANPTPGNRTRYRNLIIGKIVELYPYFAKRIIYKFAERRSDCVFACRLAVDHMSDKQFLEFLEPMLSEKDTYIHKIVVKMSNRQVLPLVITRLLSMANFVLQAHPDAFPEMGMAPWCTRLSYCLLELMNFAMEPWKELEVVTVTKFVFRTSSRASVRNAPSESESIDEPMDTTDNDQNSQDSCVPDSDPETSQSISRPPQIRPGATIDPSPFGEEHECFVLAALIAVPFLTQYPPNQTGAVQPPDRAVEHWLEVARKRVLIGEKVTTTFGANLIYVHACIMSSRIEELAEFASDLMKQKVELAQRPNHAQVLKNAFTSRCMTEVEVAKRSVCQESSKNSPSSAMALRSVHALQLAGVYKAFQISIKPWLEIQLECIALPCSKLLADIVDGFAQSSAFSKGKGLGKEFVRDTFTGDIFDSRTVPKRLFVLLYMCSFREAAHRHDSSLQHFLYDMSIFRKMPVRYLLSIMDQQRENFEEIRAKIITRVAVIFPFTLPTPLSMEIFTENQKLADLEIQDEEHFGRQRTDQRLKHLKENKDINKVLESINRFGIRDQLSSLRIVINIFMESLKPHTPSGFEQPLVAIFDRYEQLDPFSLFLQSAASWIQHDKGIDVEDVIKIPSLLFRSDPRIFSSPPHFHCFIRTLNFFNKKVRIENRLKTLEIQHKAQASAIQHQNRISYFSYGLELDRKEKELLTGAYLDIQQSVLIHALVEVCDPKRMKDALQSAYKQRKAVLQCERFMKGGACTGVDYSHLLRKIIAKADTTGESPCRLNPEQTFILRSAIHLSDGNMKTAKHIFHNFLGYDVLSSREAVNAIKNDLDTSSNYKIEEVEKDKELGTGRVQKVRTIRITIKSMEQGIRRRLETLDKHGRLINDEDDVILCLLGDKGSDETQLCVSFENTPNPNSPGNLLLVVMYDGQDNKISYTSADGTLVTKNVKKKVLGDMKIVSAYLGHRGHSSSHPCYDCLTPWSLHGTKALKLKDVDFAQIHTIRTLKTYAEDSKSGNNGVKKGSKPLCQVEPTDNGIPTVHVVMGIFIRYFENRINGEVNSMDRKDDQVAKTLREHKKSLAKMVEKETELHATLKKLVSARDDAFCTATAYRLVALNPLAHLKTPEPMCKSTFCVVNHLLRDRTTDNWIQCDVCEEYFHFACCSIFSPDEKLQITGQKSWNCCNCENLDKMKHHTKVLESLKALESEITKISAIQSSVTQKRIDLESLLFKSTGDNRKKLEAFLFSINCDVRSWYQTLGDPTDFSLAEKRVQIRKIACDFIHRTFLDYEGLIKVVLHQRFPLRQVRDLVEGVPALFAGNAQILEMLSLADQDRRFFAIVFAAEICRKYRVRESLETARVVCDIVHSLHKFGELPSSYKLWKHVAPALIILATEFPSLADSINRLLIRVLTTAKNRMAVKSGMFAGDPKQEEYRLIAEITSFLDRNKNRQTL</sequence>
<dbReference type="Pfam" id="PF06918">
    <property type="entry name" value="DUF1280"/>
    <property type="match status" value="1"/>
</dbReference>
<dbReference type="CDD" id="cd15517">
    <property type="entry name" value="PHD_TCF19_like"/>
    <property type="match status" value="1"/>
</dbReference>
<evidence type="ECO:0000313" key="3">
    <source>
        <dbReference type="Proteomes" id="UP000829354"/>
    </source>
</evidence>
<feature type="compositionally biased region" description="Acidic residues" evidence="1">
    <location>
        <begin position="405"/>
        <end position="415"/>
    </location>
</feature>
<accession>A0AAE9FBZ4</accession>
<dbReference type="Gene3D" id="3.30.40.10">
    <property type="entry name" value="Zinc/RING finger domain, C3HC4 (zinc finger)"/>
    <property type="match status" value="1"/>
</dbReference>
<feature type="region of interest" description="Disordered" evidence="1">
    <location>
        <begin position="86"/>
        <end position="136"/>
    </location>
</feature>
<dbReference type="PANTHER" id="PTHR28608">
    <property type="entry name" value="INTEGRATOR COMPLEX SUBUNIT 2"/>
    <property type="match status" value="1"/>
</dbReference>
<protein>
    <recommendedName>
        <fullName evidence="4">PHD-type domain-containing protein</fullName>
    </recommendedName>
</protein>
<dbReference type="InterPro" id="IPR011011">
    <property type="entry name" value="Znf_FYVE_PHD"/>
</dbReference>
<dbReference type="PANTHER" id="PTHR28608:SF1">
    <property type="entry name" value="INTEGRATOR COMPLEX SUBUNIT 2"/>
    <property type="match status" value="1"/>
</dbReference>
<feature type="region of interest" description="Disordered" evidence="1">
    <location>
        <begin position="398"/>
        <end position="449"/>
    </location>
</feature>
<dbReference type="GO" id="GO:0032039">
    <property type="term" value="C:integrator complex"/>
    <property type="evidence" value="ECO:0007669"/>
    <property type="project" value="InterPro"/>
</dbReference>
<name>A0AAE9FBZ4_CAEBR</name>
<gene>
    <name evidence="2" type="ORF">L5515_009066</name>
</gene>
<dbReference type="Pfam" id="PF14750">
    <property type="entry name" value="INTS2"/>
    <property type="match status" value="3"/>
</dbReference>
<feature type="compositionally biased region" description="Basic and acidic residues" evidence="1">
    <location>
        <begin position="89"/>
        <end position="99"/>
    </location>
</feature>
<reference evidence="2 3" key="1">
    <citation type="submission" date="2022-04" db="EMBL/GenBank/DDBJ databases">
        <title>Chromosome-level reference genomes for two strains of Caenorhabditis briggsae: an improved platform for comparative genomics.</title>
        <authorList>
            <person name="Stevens L."/>
            <person name="Andersen E."/>
        </authorList>
    </citation>
    <scope>NUCLEOTIDE SEQUENCE [LARGE SCALE GENOMIC DNA]</scope>
    <source>
        <strain evidence="2">VX34</strain>
        <tissue evidence="2">Whole-organism</tissue>
    </source>
</reference>
<dbReference type="Proteomes" id="UP000829354">
    <property type="component" value="Chromosome V"/>
</dbReference>
<evidence type="ECO:0000313" key="2">
    <source>
        <dbReference type="EMBL" id="UMM37240.1"/>
    </source>
</evidence>